<dbReference type="OrthoDB" id="3724701at2759"/>
<name>A0A9P4PKQ7_9PLEO</name>
<reference evidence="1" key="1">
    <citation type="journal article" date="2020" name="Stud. Mycol.">
        <title>101 Dothideomycetes genomes: a test case for predicting lifestyles and emergence of pathogens.</title>
        <authorList>
            <person name="Haridas S."/>
            <person name="Albert R."/>
            <person name="Binder M."/>
            <person name="Bloem J."/>
            <person name="Labutti K."/>
            <person name="Salamov A."/>
            <person name="Andreopoulos B."/>
            <person name="Baker S."/>
            <person name="Barry K."/>
            <person name="Bills G."/>
            <person name="Bluhm B."/>
            <person name="Cannon C."/>
            <person name="Castanera R."/>
            <person name="Culley D."/>
            <person name="Daum C."/>
            <person name="Ezra D."/>
            <person name="Gonzalez J."/>
            <person name="Henrissat B."/>
            <person name="Kuo A."/>
            <person name="Liang C."/>
            <person name="Lipzen A."/>
            <person name="Lutzoni F."/>
            <person name="Magnuson J."/>
            <person name="Mondo S."/>
            <person name="Nolan M."/>
            <person name="Ohm R."/>
            <person name="Pangilinan J."/>
            <person name="Park H.-J."/>
            <person name="Ramirez L."/>
            <person name="Alfaro M."/>
            <person name="Sun H."/>
            <person name="Tritt A."/>
            <person name="Yoshinaga Y."/>
            <person name="Zwiers L.-H."/>
            <person name="Turgeon B."/>
            <person name="Goodwin S."/>
            <person name="Spatafora J."/>
            <person name="Crous P."/>
            <person name="Grigoriev I."/>
        </authorList>
    </citation>
    <scope>NUCLEOTIDE SEQUENCE</scope>
    <source>
        <strain evidence="1">CBS 690.94</strain>
    </source>
</reference>
<accession>A0A9P4PKQ7</accession>
<organism evidence="1 2">
    <name type="scientific">Karstenula rhodostoma CBS 690.94</name>
    <dbReference type="NCBI Taxonomy" id="1392251"/>
    <lineage>
        <taxon>Eukaryota</taxon>
        <taxon>Fungi</taxon>
        <taxon>Dikarya</taxon>
        <taxon>Ascomycota</taxon>
        <taxon>Pezizomycotina</taxon>
        <taxon>Dothideomycetes</taxon>
        <taxon>Pleosporomycetidae</taxon>
        <taxon>Pleosporales</taxon>
        <taxon>Massarineae</taxon>
        <taxon>Didymosphaeriaceae</taxon>
        <taxon>Karstenula</taxon>
    </lineage>
</organism>
<protein>
    <recommendedName>
        <fullName evidence="3">C2H2-type domain-containing protein</fullName>
    </recommendedName>
</protein>
<evidence type="ECO:0000313" key="2">
    <source>
        <dbReference type="Proteomes" id="UP000799764"/>
    </source>
</evidence>
<proteinExistence type="predicted"/>
<comment type="caution">
    <text evidence="1">The sequence shown here is derived from an EMBL/GenBank/DDBJ whole genome shotgun (WGS) entry which is preliminary data.</text>
</comment>
<dbReference type="AlphaFoldDB" id="A0A9P4PKQ7"/>
<dbReference type="PANTHER" id="PTHR42354:SF1">
    <property type="entry name" value="C2H2-TYPE DOMAIN-CONTAINING PROTEIN"/>
    <property type="match status" value="1"/>
</dbReference>
<evidence type="ECO:0000313" key="1">
    <source>
        <dbReference type="EMBL" id="KAF2446875.1"/>
    </source>
</evidence>
<sequence>MSRRTASSTFASSRSTSTESWSEDTWTSFLLWDIEREFQSAHEAYERWMTKNPRRRSAWECISRSSKEDPLGRSLRLGTQVQKAIQDGQRKFGQRFDKGDTTCHTIFSAQLLRLQQEVCMPLLDATSSRYLCPIPHYELLRTARGIRRACLHALQDQVKRLSTRKIESFLPPPRFSVPFCPLALQLQKDQRAAHSSKLHTRKMSSHDRYDDREKCPCCHTIVSVVTHSGLPQYRSLLFASHALSQTKRPDERATFACTSCYKTFDDSYAFLEHVFQKELGSEKSCLKRYSTQFSLDARFIESKPRLVEQCLKNCLEREMTRSKGKGKEMLKI</sequence>
<dbReference type="EMBL" id="MU001497">
    <property type="protein sequence ID" value="KAF2446875.1"/>
    <property type="molecule type" value="Genomic_DNA"/>
</dbReference>
<keyword evidence="2" id="KW-1185">Reference proteome</keyword>
<gene>
    <name evidence="1" type="ORF">P171DRAFT_240701</name>
</gene>
<dbReference type="Proteomes" id="UP000799764">
    <property type="component" value="Unassembled WGS sequence"/>
</dbReference>
<evidence type="ECO:0008006" key="3">
    <source>
        <dbReference type="Google" id="ProtNLM"/>
    </source>
</evidence>
<dbReference type="PANTHER" id="PTHR42354">
    <property type="entry name" value="C2H2-TYPE DOMAIN-CONTAINING PROTEIN"/>
    <property type="match status" value="1"/>
</dbReference>